<evidence type="ECO:0000313" key="1">
    <source>
        <dbReference type="EMBL" id="KRK87549.1"/>
    </source>
</evidence>
<dbReference type="AlphaFoldDB" id="A0A0R1KUZ8"/>
<name>A0A0R1KUZ8_9LACO</name>
<proteinExistence type="predicted"/>
<protein>
    <submittedName>
        <fullName evidence="1">Uncharacterized protein</fullName>
    </submittedName>
</protein>
<sequence length="134" mass="15065">MLKNNDEEHLRKDQDFIPVYRAAESRLFIDGQEISHFSPDKPMFGIKNGRLLITLLILRYQNWGKIMHGHTFKIVSPVDDSNELVISGKYDSAKASTDGDIIFDGTVPAVTILFALVGGFQVDFEPIPTRDVIS</sequence>
<comment type="caution">
    <text evidence="1">The sequence shown here is derived from an EMBL/GenBank/DDBJ whole genome shotgun (WGS) entry which is preliminary data.</text>
</comment>
<dbReference type="PATRIC" id="fig|1423808.3.peg.957"/>
<evidence type="ECO:0000313" key="2">
    <source>
        <dbReference type="Proteomes" id="UP000051581"/>
    </source>
</evidence>
<gene>
    <name evidence="1" type="ORF">FD17_GL000948</name>
</gene>
<dbReference type="Proteomes" id="UP000051581">
    <property type="component" value="Unassembled WGS sequence"/>
</dbReference>
<organism evidence="1 2">
    <name type="scientific">Lentilactobacillus sunkii DSM 19904</name>
    <dbReference type="NCBI Taxonomy" id="1423808"/>
    <lineage>
        <taxon>Bacteria</taxon>
        <taxon>Bacillati</taxon>
        <taxon>Bacillota</taxon>
        <taxon>Bacilli</taxon>
        <taxon>Lactobacillales</taxon>
        <taxon>Lactobacillaceae</taxon>
        <taxon>Lentilactobacillus</taxon>
    </lineage>
</organism>
<keyword evidence="2" id="KW-1185">Reference proteome</keyword>
<dbReference type="EMBL" id="AZEA01000019">
    <property type="protein sequence ID" value="KRK87549.1"/>
    <property type="molecule type" value="Genomic_DNA"/>
</dbReference>
<dbReference type="RefSeq" id="WP_057826020.1">
    <property type="nucleotide sequence ID" value="NZ_AZEA01000019.1"/>
</dbReference>
<reference evidence="1 2" key="1">
    <citation type="journal article" date="2015" name="Genome Announc.">
        <title>Expanding the biotechnology potential of lactobacilli through comparative genomics of 213 strains and associated genera.</title>
        <authorList>
            <person name="Sun Z."/>
            <person name="Harris H.M."/>
            <person name="McCann A."/>
            <person name="Guo C."/>
            <person name="Argimon S."/>
            <person name="Zhang W."/>
            <person name="Yang X."/>
            <person name="Jeffery I.B."/>
            <person name="Cooney J.C."/>
            <person name="Kagawa T.F."/>
            <person name="Liu W."/>
            <person name="Song Y."/>
            <person name="Salvetti E."/>
            <person name="Wrobel A."/>
            <person name="Rasinkangas P."/>
            <person name="Parkhill J."/>
            <person name="Rea M.C."/>
            <person name="O'Sullivan O."/>
            <person name="Ritari J."/>
            <person name="Douillard F.P."/>
            <person name="Paul Ross R."/>
            <person name="Yang R."/>
            <person name="Briner A.E."/>
            <person name="Felis G.E."/>
            <person name="de Vos W.M."/>
            <person name="Barrangou R."/>
            <person name="Klaenhammer T.R."/>
            <person name="Caufield P.W."/>
            <person name="Cui Y."/>
            <person name="Zhang H."/>
            <person name="O'Toole P.W."/>
        </authorList>
    </citation>
    <scope>NUCLEOTIDE SEQUENCE [LARGE SCALE GENOMIC DNA]</scope>
    <source>
        <strain evidence="1 2">DSM 19904</strain>
    </source>
</reference>
<accession>A0A0R1KUZ8</accession>